<feature type="compositionally biased region" description="Basic and acidic residues" evidence="1">
    <location>
        <begin position="647"/>
        <end position="671"/>
    </location>
</feature>
<feature type="compositionally biased region" description="Low complexity" evidence="1">
    <location>
        <begin position="175"/>
        <end position="189"/>
    </location>
</feature>
<proteinExistence type="predicted"/>
<organism evidence="2 3">
    <name type="scientific">Ephemerocybe angulata</name>
    <dbReference type="NCBI Taxonomy" id="980116"/>
    <lineage>
        <taxon>Eukaryota</taxon>
        <taxon>Fungi</taxon>
        <taxon>Dikarya</taxon>
        <taxon>Basidiomycota</taxon>
        <taxon>Agaricomycotina</taxon>
        <taxon>Agaricomycetes</taxon>
        <taxon>Agaricomycetidae</taxon>
        <taxon>Agaricales</taxon>
        <taxon>Agaricineae</taxon>
        <taxon>Psathyrellaceae</taxon>
        <taxon>Ephemerocybe</taxon>
    </lineage>
</organism>
<dbReference type="OrthoDB" id="3260940at2759"/>
<feature type="compositionally biased region" description="Low complexity" evidence="1">
    <location>
        <begin position="584"/>
        <end position="595"/>
    </location>
</feature>
<accession>A0A8H5C1H4</accession>
<feature type="compositionally biased region" description="Polar residues" evidence="1">
    <location>
        <begin position="630"/>
        <end position="644"/>
    </location>
</feature>
<feature type="compositionally biased region" description="Low complexity" evidence="1">
    <location>
        <begin position="418"/>
        <end position="432"/>
    </location>
</feature>
<sequence length="849" mass="91725">MQALENDPDLDGFDTLSDLSSIIPPSASLHPRRSQNGFSFATTSSTISSVSARRQSVLRRSFYVLERLPKESGPTSVDDSMNDIQLRPSLDMKLPCSHADEERPSRRTKFESRIYNFLTRSRSRSRSKLDIVDDTTKARERMRRESIDTRPKPAPPSKAANGTKPASRIPSRPLSSTTTATNSTVTPSTPKAKRRPPSALPVPPPPSQPEPTSPPTPKPSSVSKKNLQNLWGIPQALRRSSRSRSRSRPNSPQPSLDGNRPPLPKDDPTPKPRRSSVRPQVPPSLNPGHPIPQQHQTLSSYRSSSQPRAAAASKPAKPPTSVGVSAPLKRPTSSHRRTESNNDPPFPHPYATATSSRIPNGKAAHAPAPPAPQAAPTSFKSSLPAPTPTTRLRESHQHHAAKNASMDAGYRYRGGTMSVVTEESLRTSTTSLKGKAREATETPQSHLRAPGGAKMSSVTRSTKHGSFDFERPGWGAALMQRTGSNGTAVTATSVQSKETNPQERERESASGAGLAGVGTLQRDKSLKRAKDTEEEIRARERARRLQEYIQKDKLPPVPVNGYNSDHVNGSTSTNGTAHTAQTNKSSSWGKAAGKKMLPGSRAGGSGTGVSRFIGTAQHGLFSFEPPVPSPTRSTGSNGTVSEVTNGRGDRGSEEKSRKREAEKKFTLKGGDRPPVPVPVPSSIPRPGHRGRSLDLGIGLAWAPTKMKEAALLPSTTLFSRTASGSSSLGRSASGSTVGQSASSSTNGNDSSSRSRRIHIQDSDAEAERSKLGKEVAEVFRNILDDRGYSAFKTYVRQFDAHEIPFDGPAGIVERVERLLKHAPDRGQDNRVLLDKFLTLLMRANTRYVC</sequence>
<feature type="compositionally biased region" description="Low complexity" evidence="1">
    <location>
        <begin position="720"/>
        <end position="751"/>
    </location>
</feature>
<evidence type="ECO:0000256" key="1">
    <source>
        <dbReference type="SAM" id="MobiDB-lite"/>
    </source>
</evidence>
<feature type="compositionally biased region" description="Basic and acidic residues" evidence="1">
    <location>
        <begin position="127"/>
        <end position="151"/>
    </location>
</feature>
<feature type="region of interest" description="Disordered" evidence="1">
    <location>
        <begin position="720"/>
        <end position="765"/>
    </location>
</feature>
<feature type="compositionally biased region" description="Polar residues" evidence="1">
    <location>
        <begin position="561"/>
        <end position="583"/>
    </location>
</feature>
<reference evidence="2 3" key="1">
    <citation type="journal article" date="2020" name="ISME J.">
        <title>Uncovering the hidden diversity of litter-decomposition mechanisms in mushroom-forming fungi.</title>
        <authorList>
            <person name="Floudas D."/>
            <person name="Bentzer J."/>
            <person name="Ahren D."/>
            <person name="Johansson T."/>
            <person name="Persson P."/>
            <person name="Tunlid A."/>
        </authorList>
    </citation>
    <scope>NUCLEOTIDE SEQUENCE [LARGE SCALE GENOMIC DNA]</scope>
    <source>
        <strain evidence="2 3">CBS 175.51</strain>
    </source>
</reference>
<feature type="compositionally biased region" description="Basic and acidic residues" evidence="1">
    <location>
        <begin position="521"/>
        <end position="554"/>
    </location>
</feature>
<dbReference type="AlphaFoldDB" id="A0A8H5C1H4"/>
<gene>
    <name evidence="2" type="ORF">D9611_002573</name>
</gene>
<feature type="compositionally biased region" description="Pro residues" evidence="1">
    <location>
        <begin position="198"/>
        <end position="218"/>
    </location>
</feature>
<feature type="compositionally biased region" description="Polar residues" evidence="1">
    <location>
        <begin position="485"/>
        <end position="499"/>
    </location>
</feature>
<dbReference type="Proteomes" id="UP000541558">
    <property type="component" value="Unassembled WGS sequence"/>
</dbReference>
<feature type="region of interest" description="Disordered" evidence="1">
    <location>
        <begin position="485"/>
        <end position="691"/>
    </location>
</feature>
<evidence type="ECO:0000313" key="3">
    <source>
        <dbReference type="Proteomes" id="UP000541558"/>
    </source>
</evidence>
<feature type="compositionally biased region" description="Low complexity" evidence="1">
    <location>
        <begin position="299"/>
        <end position="321"/>
    </location>
</feature>
<feature type="compositionally biased region" description="Pro residues" evidence="1">
    <location>
        <begin position="673"/>
        <end position="683"/>
    </location>
</feature>
<comment type="caution">
    <text evidence="2">The sequence shown here is derived from an EMBL/GenBank/DDBJ whole genome shotgun (WGS) entry which is preliminary data.</text>
</comment>
<keyword evidence="3" id="KW-1185">Reference proteome</keyword>
<dbReference type="EMBL" id="JAACJK010000109">
    <property type="protein sequence ID" value="KAF5333273.1"/>
    <property type="molecule type" value="Genomic_DNA"/>
</dbReference>
<name>A0A8H5C1H4_9AGAR</name>
<evidence type="ECO:0000313" key="2">
    <source>
        <dbReference type="EMBL" id="KAF5333273.1"/>
    </source>
</evidence>
<feature type="region of interest" description="Disordered" evidence="1">
    <location>
        <begin position="124"/>
        <end position="471"/>
    </location>
</feature>
<protein>
    <submittedName>
        <fullName evidence="2">Uncharacterized protein</fullName>
    </submittedName>
</protein>